<dbReference type="EMBL" id="CP097899">
    <property type="protein sequence ID" value="URN96250.1"/>
    <property type="molecule type" value="Genomic_DNA"/>
</dbReference>
<keyword evidence="1" id="KW-0732">Signal</keyword>
<feature type="chain" id="PRO_5039896124" evidence="1">
    <location>
        <begin position="28"/>
        <end position="210"/>
    </location>
</feature>
<reference evidence="2" key="1">
    <citation type="submission" date="2022-05" db="EMBL/GenBank/DDBJ databases">
        <title>Novel bacterial taxa in a minimal lignocellulolytic consortium and its capacity to transform plastics disclosed by genome-resolved metagenomics.</title>
        <authorList>
            <person name="Rodriguez C.A.D."/>
            <person name="Diaz-Garcia L."/>
            <person name="Herrera K."/>
            <person name="Tarazona N.A."/>
            <person name="Sproer C."/>
            <person name="Overmann J."/>
            <person name="Jimenez D.J."/>
        </authorList>
    </citation>
    <scope>NUCLEOTIDE SEQUENCE</scope>
    <source>
        <strain evidence="2">MAG5</strain>
    </source>
</reference>
<feature type="signal peptide" evidence="1">
    <location>
        <begin position="1"/>
        <end position="27"/>
    </location>
</feature>
<dbReference type="Proteomes" id="UP001056756">
    <property type="component" value="Chromosome"/>
</dbReference>
<evidence type="ECO:0000313" key="2">
    <source>
        <dbReference type="EMBL" id="URN96250.1"/>
    </source>
</evidence>
<gene>
    <name evidence="2" type="ORF">NAG76_08570</name>
</gene>
<organism evidence="2 3">
    <name type="scientific">Candidatus Pristimantibacillus lignocellulolyticus</name>
    <dbReference type="NCBI Taxonomy" id="2994561"/>
    <lineage>
        <taxon>Bacteria</taxon>
        <taxon>Bacillati</taxon>
        <taxon>Bacillota</taxon>
        <taxon>Bacilli</taxon>
        <taxon>Bacillales</taxon>
        <taxon>Paenibacillaceae</taxon>
        <taxon>Candidatus Pristimantibacillus</taxon>
    </lineage>
</organism>
<name>A0A9J6ZJ98_9BACL</name>
<dbReference type="AlphaFoldDB" id="A0A9J6ZJ98"/>
<proteinExistence type="predicted"/>
<accession>A0A9J6ZJ98</accession>
<protein>
    <submittedName>
        <fullName evidence="2">Uncharacterized protein</fullName>
    </submittedName>
</protein>
<sequence length="210" mass="23220">MIKLRRLSLATLSLVMLLVFTTNAVFAETKSSNDTAKVLTTEDIAENGNVIELFAPNTRLEAIEIARKVYAETPSITMAEEVTENTFLNAKAAENMPYYFSFDFDSTLTSSTIVNNTAGTIRITASGDWVQSPNVYSGTQYDYYDITLYAGGVSKGTKRFKTGSWKHADWTNVPTGNIYFVMTKSYYTYTGAYSPDYIGDIVGDGAILNQ</sequence>
<evidence type="ECO:0000313" key="3">
    <source>
        <dbReference type="Proteomes" id="UP001056756"/>
    </source>
</evidence>
<dbReference type="KEGG" id="plig:NAG76_08570"/>
<evidence type="ECO:0000256" key="1">
    <source>
        <dbReference type="SAM" id="SignalP"/>
    </source>
</evidence>